<evidence type="ECO:0000313" key="2">
    <source>
        <dbReference type="EMBL" id="MBJ6725367.1"/>
    </source>
</evidence>
<gene>
    <name evidence="2" type="ORF">JFN93_11655</name>
</gene>
<reference evidence="2" key="1">
    <citation type="submission" date="2020-12" db="EMBL/GenBank/DDBJ databases">
        <title>Geomonas sp. Red875, isolated from river sediment.</title>
        <authorList>
            <person name="Xu Z."/>
            <person name="Zhang Z."/>
            <person name="Masuda Y."/>
            <person name="Itoh H."/>
            <person name="Senoo K."/>
        </authorList>
    </citation>
    <scope>NUCLEOTIDE SEQUENCE</scope>
    <source>
        <strain evidence="2">Red875</strain>
    </source>
</reference>
<keyword evidence="3" id="KW-1185">Reference proteome</keyword>
<dbReference type="Pfam" id="PF00535">
    <property type="entry name" value="Glycos_transf_2"/>
    <property type="match status" value="1"/>
</dbReference>
<organism evidence="2 3">
    <name type="scientific">Geomesophilobacter sediminis</name>
    <dbReference type="NCBI Taxonomy" id="2798584"/>
    <lineage>
        <taxon>Bacteria</taxon>
        <taxon>Pseudomonadati</taxon>
        <taxon>Thermodesulfobacteriota</taxon>
        <taxon>Desulfuromonadia</taxon>
        <taxon>Geobacterales</taxon>
        <taxon>Geobacteraceae</taxon>
        <taxon>Geomesophilobacter</taxon>
    </lineage>
</organism>
<name>A0A8J7M0I5_9BACT</name>
<sequence length="263" mass="30203">MSAETVRTGGKGHQPGRRPRFSIVTVVLNGEQGLPRTLTSVVNQTYRNFELVVIDGGSSDGTIELIKGYQRFIRYWISEPDRGIYDAMNKAIQVCRGDYLYFLNCGDTFAAPDTLEQVVARLDGATPDIVCGNVLQLHETGPRMFRYDIGSQYQLYRDTICHQALFTARRVFATTGIFDISYRISADREWLLRALKRHHFEICFIDLPVCLFDVTGVSSRQRTRLKIENLRINRAYFTWRFYPFLLRQLLAKVGRMALVQKVG</sequence>
<dbReference type="InterPro" id="IPR029044">
    <property type="entry name" value="Nucleotide-diphossugar_trans"/>
</dbReference>
<dbReference type="SUPFAM" id="SSF53448">
    <property type="entry name" value="Nucleotide-diphospho-sugar transferases"/>
    <property type="match status" value="1"/>
</dbReference>
<evidence type="ECO:0000259" key="1">
    <source>
        <dbReference type="Pfam" id="PF00535"/>
    </source>
</evidence>
<dbReference type="InterPro" id="IPR001173">
    <property type="entry name" value="Glyco_trans_2-like"/>
</dbReference>
<dbReference type="CDD" id="cd06433">
    <property type="entry name" value="GT_2_WfgS_like"/>
    <property type="match status" value="1"/>
</dbReference>
<protein>
    <submittedName>
        <fullName evidence="2">Glycosyltransferase</fullName>
    </submittedName>
</protein>
<dbReference type="Gene3D" id="3.90.550.10">
    <property type="entry name" value="Spore Coat Polysaccharide Biosynthesis Protein SpsA, Chain A"/>
    <property type="match status" value="1"/>
</dbReference>
<dbReference type="Proteomes" id="UP000636888">
    <property type="component" value="Unassembled WGS sequence"/>
</dbReference>
<dbReference type="PANTHER" id="PTHR22916:SF67">
    <property type="entry name" value="COLANIC ACID BIOSYNTHESIS GLYCOSYL TRANSFERASE WCAE-RELATED"/>
    <property type="match status" value="1"/>
</dbReference>
<evidence type="ECO:0000313" key="3">
    <source>
        <dbReference type="Proteomes" id="UP000636888"/>
    </source>
</evidence>
<proteinExistence type="predicted"/>
<dbReference type="GO" id="GO:0016758">
    <property type="term" value="F:hexosyltransferase activity"/>
    <property type="evidence" value="ECO:0007669"/>
    <property type="project" value="UniProtKB-ARBA"/>
</dbReference>
<dbReference type="AlphaFoldDB" id="A0A8J7M0I5"/>
<dbReference type="EMBL" id="JAEMHM010000008">
    <property type="protein sequence ID" value="MBJ6725367.1"/>
    <property type="molecule type" value="Genomic_DNA"/>
</dbReference>
<comment type="caution">
    <text evidence="2">The sequence shown here is derived from an EMBL/GenBank/DDBJ whole genome shotgun (WGS) entry which is preliminary data.</text>
</comment>
<feature type="domain" description="Glycosyltransferase 2-like" evidence="1">
    <location>
        <begin position="22"/>
        <end position="137"/>
    </location>
</feature>
<accession>A0A8J7M0I5</accession>
<dbReference type="RefSeq" id="WP_199384250.1">
    <property type="nucleotide sequence ID" value="NZ_JAEMHM010000008.1"/>
</dbReference>
<dbReference type="PANTHER" id="PTHR22916">
    <property type="entry name" value="GLYCOSYLTRANSFERASE"/>
    <property type="match status" value="1"/>
</dbReference>